<dbReference type="Proteomes" id="UP000290572">
    <property type="component" value="Unassembled WGS sequence"/>
</dbReference>
<protein>
    <submittedName>
        <fullName evidence="1">Uncharacterized protein</fullName>
    </submittedName>
</protein>
<name>A0A498MZG3_LABRO</name>
<dbReference type="EMBL" id="QBIY01012605">
    <property type="protein sequence ID" value="RXN21887.1"/>
    <property type="molecule type" value="Genomic_DNA"/>
</dbReference>
<comment type="caution">
    <text evidence="1">The sequence shown here is derived from an EMBL/GenBank/DDBJ whole genome shotgun (WGS) entry which is preliminary data.</text>
</comment>
<sequence>MKRAVSFLESVFKLMLRVEPQAPADQLLGGRDVNLRFLMFEHRRYLWSVIFNGMDGASLDPLSQTDSVLGPDLERLNIRSIGNLGGLPYSRKNEYEASATRYGLVFQRGYPVGGKG</sequence>
<keyword evidence="2" id="KW-1185">Reference proteome</keyword>
<reference evidence="1 2" key="1">
    <citation type="submission" date="2018-03" db="EMBL/GenBank/DDBJ databases">
        <title>Draft genome sequence of Rohu Carp (Labeo rohita).</title>
        <authorList>
            <person name="Das P."/>
            <person name="Kushwaha B."/>
            <person name="Joshi C.G."/>
            <person name="Kumar D."/>
            <person name="Nagpure N.S."/>
            <person name="Sahoo L."/>
            <person name="Das S.P."/>
            <person name="Bit A."/>
            <person name="Patnaik S."/>
            <person name="Meher P.K."/>
            <person name="Jayasankar P."/>
            <person name="Koringa P.G."/>
            <person name="Patel N.V."/>
            <person name="Hinsu A.T."/>
            <person name="Kumar R."/>
            <person name="Pandey M."/>
            <person name="Agarwal S."/>
            <person name="Srivastava S."/>
            <person name="Singh M."/>
            <person name="Iquebal M.A."/>
            <person name="Jaiswal S."/>
            <person name="Angadi U.B."/>
            <person name="Kumar N."/>
            <person name="Raza M."/>
            <person name="Shah T.M."/>
            <person name="Rai A."/>
            <person name="Jena J.K."/>
        </authorList>
    </citation>
    <scope>NUCLEOTIDE SEQUENCE [LARGE SCALE GENOMIC DNA]</scope>
    <source>
        <strain evidence="1">DASCIFA01</strain>
        <tissue evidence="1">Testis</tissue>
    </source>
</reference>
<organism evidence="1 2">
    <name type="scientific">Labeo rohita</name>
    <name type="common">Indian major carp</name>
    <name type="synonym">Cyprinus rohita</name>
    <dbReference type="NCBI Taxonomy" id="84645"/>
    <lineage>
        <taxon>Eukaryota</taxon>
        <taxon>Metazoa</taxon>
        <taxon>Chordata</taxon>
        <taxon>Craniata</taxon>
        <taxon>Vertebrata</taxon>
        <taxon>Euteleostomi</taxon>
        <taxon>Actinopterygii</taxon>
        <taxon>Neopterygii</taxon>
        <taxon>Teleostei</taxon>
        <taxon>Ostariophysi</taxon>
        <taxon>Cypriniformes</taxon>
        <taxon>Cyprinidae</taxon>
        <taxon>Labeoninae</taxon>
        <taxon>Labeonini</taxon>
        <taxon>Labeo</taxon>
    </lineage>
</organism>
<evidence type="ECO:0000313" key="2">
    <source>
        <dbReference type="Proteomes" id="UP000290572"/>
    </source>
</evidence>
<evidence type="ECO:0000313" key="1">
    <source>
        <dbReference type="EMBL" id="RXN21887.1"/>
    </source>
</evidence>
<dbReference type="AlphaFoldDB" id="A0A498MZG3"/>
<proteinExistence type="predicted"/>
<gene>
    <name evidence="1" type="ORF">ROHU_023771</name>
</gene>
<accession>A0A498MZG3</accession>